<protein>
    <submittedName>
        <fullName evidence="1">DUF3157 family protein</fullName>
    </submittedName>
</protein>
<dbReference type="Pfam" id="PF11355">
    <property type="entry name" value="DUF3157"/>
    <property type="match status" value="1"/>
</dbReference>
<evidence type="ECO:0000313" key="2">
    <source>
        <dbReference type="Proteomes" id="UP000595917"/>
    </source>
</evidence>
<dbReference type="KEGG" id="bhc:JFL75_01520"/>
<proteinExistence type="predicted"/>
<organism evidence="1 2">
    <name type="scientific">Breznakiella homolactica</name>
    <dbReference type="NCBI Taxonomy" id="2798577"/>
    <lineage>
        <taxon>Bacteria</taxon>
        <taxon>Pseudomonadati</taxon>
        <taxon>Spirochaetota</taxon>
        <taxon>Spirochaetia</taxon>
        <taxon>Spirochaetales</taxon>
        <taxon>Breznakiellaceae</taxon>
        <taxon>Breznakiella</taxon>
    </lineage>
</organism>
<sequence length="203" mass="22790">MKIKLFWGCALVLLCGALFAEETVILRNGRRAILRDDFTWSYAETGSAESGILELNTTPDLTTELRSKTGKFSVFYNPSEWVPATGLNPDAEFQFQNADNTGYGIVLHDGLSISPEQMKSILIFNARNIDPDTEILESQKAIVNGAEGEIITYAARFETLRFIFYALVTNNEKGTIQFTFYTLDSVFDQLKPQFQRAMAGLIF</sequence>
<dbReference type="RefSeq" id="WP_215626927.1">
    <property type="nucleotide sequence ID" value="NZ_CP067089.2"/>
</dbReference>
<dbReference type="InterPro" id="IPR021501">
    <property type="entry name" value="DUF3157"/>
</dbReference>
<keyword evidence="2" id="KW-1185">Reference proteome</keyword>
<gene>
    <name evidence="1" type="ORF">JFL75_01520</name>
</gene>
<accession>A0A7T7XNJ0</accession>
<dbReference type="Proteomes" id="UP000595917">
    <property type="component" value="Chromosome"/>
</dbReference>
<dbReference type="AlphaFoldDB" id="A0A7T7XNJ0"/>
<name>A0A7T7XNJ0_9SPIR</name>
<evidence type="ECO:0000313" key="1">
    <source>
        <dbReference type="EMBL" id="QQO09624.1"/>
    </source>
</evidence>
<reference evidence="1" key="1">
    <citation type="submission" date="2021-01" db="EMBL/GenBank/DDBJ databases">
        <title>Description of Breznakiella homolactica.</title>
        <authorList>
            <person name="Song Y."/>
            <person name="Brune A."/>
        </authorList>
    </citation>
    <scope>NUCLEOTIDE SEQUENCE</scope>
    <source>
        <strain evidence="1">RmG30</strain>
    </source>
</reference>
<dbReference type="EMBL" id="CP067089">
    <property type="protein sequence ID" value="QQO09624.1"/>
    <property type="molecule type" value="Genomic_DNA"/>
</dbReference>